<evidence type="ECO:0000313" key="1">
    <source>
        <dbReference type="EMBL" id="QCE00086.1"/>
    </source>
</evidence>
<evidence type="ECO:0000313" key="2">
    <source>
        <dbReference type="Proteomes" id="UP000501690"/>
    </source>
</evidence>
<keyword evidence="2" id="KW-1185">Reference proteome</keyword>
<reference evidence="1 2" key="1">
    <citation type="submission" date="2019-04" db="EMBL/GenBank/DDBJ databases">
        <title>An improved genome assembly and genetic linkage map for asparagus bean, Vigna unguiculata ssp. sesquipedialis.</title>
        <authorList>
            <person name="Xia Q."/>
            <person name="Zhang R."/>
            <person name="Dong Y."/>
        </authorList>
    </citation>
    <scope>NUCLEOTIDE SEQUENCE [LARGE SCALE GENOMIC DNA]</scope>
    <source>
        <tissue evidence="1">Leaf</tissue>
    </source>
</reference>
<gene>
    <name evidence="1" type="ORF">DEO72_LG7g1372</name>
</gene>
<sequence length="169" mass="17858">MEACGCCNGAADGAAAPPSTASSSSLICLCFLVVQIRAGGEKDGEGCALFSTGCWCDAMLQRLVVTGDEMGCRRGGWRCCGDGATEARCSCANGEDGCRGGVTMVREGCGNGGCWCVNLLPSRLVHGGEKMVVQWFCRDGVVFGELQCSWWCASGCWSADEEVRWWPAR</sequence>
<dbReference type="EMBL" id="CP039351">
    <property type="protein sequence ID" value="QCE00086.1"/>
    <property type="molecule type" value="Genomic_DNA"/>
</dbReference>
<organism evidence="1 2">
    <name type="scientific">Vigna unguiculata</name>
    <name type="common">Cowpea</name>
    <dbReference type="NCBI Taxonomy" id="3917"/>
    <lineage>
        <taxon>Eukaryota</taxon>
        <taxon>Viridiplantae</taxon>
        <taxon>Streptophyta</taxon>
        <taxon>Embryophyta</taxon>
        <taxon>Tracheophyta</taxon>
        <taxon>Spermatophyta</taxon>
        <taxon>Magnoliopsida</taxon>
        <taxon>eudicotyledons</taxon>
        <taxon>Gunneridae</taxon>
        <taxon>Pentapetalae</taxon>
        <taxon>rosids</taxon>
        <taxon>fabids</taxon>
        <taxon>Fabales</taxon>
        <taxon>Fabaceae</taxon>
        <taxon>Papilionoideae</taxon>
        <taxon>50 kb inversion clade</taxon>
        <taxon>NPAAA clade</taxon>
        <taxon>indigoferoid/millettioid clade</taxon>
        <taxon>Phaseoleae</taxon>
        <taxon>Vigna</taxon>
    </lineage>
</organism>
<dbReference type="Proteomes" id="UP000501690">
    <property type="component" value="Linkage Group LG7"/>
</dbReference>
<dbReference type="AlphaFoldDB" id="A0A4D6MFD2"/>
<accession>A0A4D6MFD2</accession>
<name>A0A4D6MFD2_VIGUN</name>
<protein>
    <submittedName>
        <fullName evidence="1">Uncharacterized protein</fullName>
    </submittedName>
</protein>
<proteinExistence type="predicted"/>